<gene>
    <name evidence="3" type="ORF">D9758_007311</name>
</gene>
<proteinExistence type="predicted"/>
<keyword evidence="4" id="KW-1185">Reference proteome</keyword>
<evidence type="ECO:0000313" key="3">
    <source>
        <dbReference type="EMBL" id="KAF5361651.1"/>
    </source>
</evidence>
<accession>A0A8H5GB25</accession>
<organism evidence="3 4">
    <name type="scientific">Tetrapyrgos nigripes</name>
    <dbReference type="NCBI Taxonomy" id="182062"/>
    <lineage>
        <taxon>Eukaryota</taxon>
        <taxon>Fungi</taxon>
        <taxon>Dikarya</taxon>
        <taxon>Basidiomycota</taxon>
        <taxon>Agaricomycotina</taxon>
        <taxon>Agaricomycetes</taxon>
        <taxon>Agaricomycetidae</taxon>
        <taxon>Agaricales</taxon>
        <taxon>Marasmiineae</taxon>
        <taxon>Marasmiaceae</taxon>
        <taxon>Tetrapyrgos</taxon>
    </lineage>
</organism>
<sequence>MLGMTEALGHEKLQYYGISYGTILGSVFATMFPDRVGRLAIDGVVDIVGWFNNDLASMMADTDKAIQRFFNDCHTAGPDNCAFYATRKSKRTLTRFMIPFVHNPFLGDVETFGVLSYDLLRSIILLALYTPPLFPLLAQGLAELQAGNGTILKQIDSSEPINYSGVDAQVAVECSDADPFNVDASQLRDYMSSINSTFAGAGVMTGWKVHPENHFKGPVGAANTSFPLLVIGNTADPVTPLTTAKKANLAFPGSVLLTQDSPGHTSINTVSACTQQHLAAYFANGTLPEEGTVCELDAPLFPNISSPAGTGNATEVDGETNGTDAAEGADATDATTQQRRSLSLGLKRGQM</sequence>
<evidence type="ECO:0000313" key="4">
    <source>
        <dbReference type="Proteomes" id="UP000559256"/>
    </source>
</evidence>
<dbReference type="SUPFAM" id="SSF53474">
    <property type="entry name" value="alpha/beta-Hydrolases"/>
    <property type="match status" value="1"/>
</dbReference>
<comment type="caution">
    <text evidence="3">The sequence shown here is derived from an EMBL/GenBank/DDBJ whole genome shotgun (WGS) entry which is preliminary data.</text>
</comment>
<reference evidence="3 4" key="1">
    <citation type="journal article" date="2020" name="ISME J.">
        <title>Uncovering the hidden diversity of litter-decomposition mechanisms in mushroom-forming fungi.</title>
        <authorList>
            <person name="Floudas D."/>
            <person name="Bentzer J."/>
            <person name="Ahren D."/>
            <person name="Johansson T."/>
            <person name="Persson P."/>
            <person name="Tunlid A."/>
        </authorList>
    </citation>
    <scope>NUCLEOTIDE SEQUENCE [LARGE SCALE GENOMIC DNA]</scope>
    <source>
        <strain evidence="3 4">CBS 291.85</strain>
    </source>
</reference>
<dbReference type="Pfam" id="PF08386">
    <property type="entry name" value="Abhydrolase_4"/>
    <property type="match status" value="1"/>
</dbReference>
<evidence type="ECO:0000259" key="2">
    <source>
        <dbReference type="Pfam" id="PF08386"/>
    </source>
</evidence>
<protein>
    <recommendedName>
        <fullName evidence="2">Peptidase S33 tripeptidyl aminopeptidase-like C-terminal domain-containing protein</fullName>
    </recommendedName>
</protein>
<evidence type="ECO:0000256" key="1">
    <source>
        <dbReference type="SAM" id="MobiDB-lite"/>
    </source>
</evidence>
<dbReference type="InterPro" id="IPR013595">
    <property type="entry name" value="Pept_S33_TAP-like_C"/>
</dbReference>
<dbReference type="Gene3D" id="3.40.50.1820">
    <property type="entry name" value="alpha/beta hydrolase"/>
    <property type="match status" value="1"/>
</dbReference>
<feature type="region of interest" description="Disordered" evidence="1">
    <location>
        <begin position="305"/>
        <end position="351"/>
    </location>
</feature>
<name>A0A8H5GB25_9AGAR</name>
<dbReference type="OrthoDB" id="425534at2759"/>
<dbReference type="EMBL" id="JAACJM010000039">
    <property type="protein sequence ID" value="KAF5361651.1"/>
    <property type="molecule type" value="Genomic_DNA"/>
</dbReference>
<dbReference type="Proteomes" id="UP000559256">
    <property type="component" value="Unassembled WGS sequence"/>
</dbReference>
<feature type="domain" description="Peptidase S33 tripeptidyl aminopeptidase-like C-terminal" evidence="2">
    <location>
        <begin position="205"/>
        <end position="294"/>
    </location>
</feature>
<dbReference type="AlphaFoldDB" id="A0A8H5GB25"/>
<dbReference type="InterPro" id="IPR029058">
    <property type="entry name" value="AB_hydrolase_fold"/>
</dbReference>
<feature type="compositionally biased region" description="Low complexity" evidence="1">
    <location>
        <begin position="320"/>
        <end position="336"/>
    </location>
</feature>